<keyword evidence="6" id="KW-1185">Reference proteome</keyword>
<dbReference type="PROSITE" id="PS50082">
    <property type="entry name" value="WD_REPEATS_2"/>
    <property type="match status" value="1"/>
</dbReference>
<dbReference type="SMART" id="SM00320">
    <property type="entry name" value="WD40"/>
    <property type="match status" value="2"/>
</dbReference>
<protein>
    <recommendedName>
        <fullName evidence="7">Protein DSE1</fullName>
    </recommendedName>
</protein>
<gene>
    <name evidence="5" type="ORF">LODBEIA_P37440</name>
</gene>
<dbReference type="InterPro" id="IPR015943">
    <property type="entry name" value="WD40/YVTN_repeat-like_dom_sf"/>
</dbReference>
<feature type="region of interest" description="Disordered" evidence="4">
    <location>
        <begin position="556"/>
        <end position="579"/>
    </location>
</feature>
<dbReference type="EMBL" id="OZ022408">
    <property type="protein sequence ID" value="CAK9439644.1"/>
    <property type="molecule type" value="Genomic_DNA"/>
</dbReference>
<name>A0ABP0ZMZ8_9ASCO</name>
<dbReference type="InterPro" id="IPR019775">
    <property type="entry name" value="WD40_repeat_CS"/>
</dbReference>
<keyword evidence="2" id="KW-0677">Repeat</keyword>
<proteinExistence type="predicted"/>
<dbReference type="Proteomes" id="UP001497383">
    <property type="component" value="Chromosome 4"/>
</dbReference>
<accession>A0ABP0ZMZ8</accession>
<organism evidence="5 6">
    <name type="scientific">Lodderomyces beijingensis</name>
    <dbReference type="NCBI Taxonomy" id="1775926"/>
    <lineage>
        <taxon>Eukaryota</taxon>
        <taxon>Fungi</taxon>
        <taxon>Dikarya</taxon>
        <taxon>Ascomycota</taxon>
        <taxon>Saccharomycotina</taxon>
        <taxon>Pichiomycetes</taxon>
        <taxon>Debaryomycetaceae</taxon>
        <taxon>Candida/Lodderomyces clade</taxon>
        <taxon>Lodderomyces</taxon>
    </lineage>
</organism>
<evidence type="ECO:0000313" key="5">
    <source>
        <dbReference type="EMBL" id="CAK9439644.1"/>
    </source>
</evidence>
<evidence type="ECO:0000256" key="4">
    <source>
        <dbReference type="SAM" id="MobiDB-lite"/>
    </source>
</evidence>
<keyword evidence="1 3" id="KW-0853">WD repeat</keyword>
<reference evidence="5 6" key="1">
    <citation type="submission" date="2024-03" db="EMBL/GenBank/DDBJ databases">
        <authorList>
            <person name="Brejova B."/>
        </authorList>
    </citation>
    <scope>NUCLEOTIDE SEQUENCE [LARGE SCALE GENOMIC DNA]</scope>
    <source>
        <strain evidence="5 6">CBS 14171</strain>
    </source>
</reference>
<dbReference type="InterPro" id="IPR001680">
    <property type="entry name" value="WD40_rpt"/>
</dbReference>
<feature type="compositionally biased region" description="Low complexity" evidence="4">
    <location>
        <begin position="627"/>
        <end position="640"/>
    </location>
</feature>
<feature type="repeat" description="WD" evidence="3">
    <location>
        <begin position="335"/>
        <end position="361"/>
    </location>
</feature>
<evidence type="ECO:0000313" key="6">
    <source>
        <dbReference type="Proteomes" id="UP001497383"/>
    </source>
</evidence>
<dbReference type="GeneID" id="92208940"/>
<evidence type="ECO:0000256" key="1">
    <source>
        <dbReference type="ARBA" id="ARBA00022574"/>
    </source>
</evidence>
<feature type="region of interest" description="Disordered" evidence="4">
    <location>
        <begin position="611"/>
        <end position="647"/>
    </location>
</feature>
<evidence type="ECO:0000256" key="3">
    <source>
        <dbReference type="PROSITE-ProRule" id="PRU00221"/>
    </source>
</evidence>
<dbReference type="InterPro" id="IPR036322">
    <property type="entry name" value="WD40_repeat_dom_sf"/>
</dbReference>
<dbReference type="Gene3D" id="2.130.10.10">
    <property type="entry name" value="YVTN repeat-like/Quinoprotein amine dehydrogenase"/>
    <property type="match status" value="1"/>
</dbReference>
<dbReference type="SUPFAM" id="SSF50978">
    <property type="entry name" value="WD40 repeat-like"/>
    <property type="match status" value="1"/>
</dbReference>
<evidence type="ECO:0000256" key="2">
    <source>
        <dbReference type="ARBA" id="ARBA00022737"/>
    </source>
</evidence>
<dbReference type="PROSITE" id="PS00678">
    <property type="entry name" value="WD_REPEATS_1"/>
    <property type="match status" value="1"/>
</dbReference>
<evidence type="ECO:0008006" key="7">
    <source>
        <dbReference type="Google" id="ProtNLM"/>
    </source>
</evidence>
<sequence>MSDYYQPTLLFRQNALRRFNPSLSPISSVESLVSVTPMDSCSSASSQNSPYMRKGDANFSRTSWLLNLDNPRDSEVLTKSCSINRTNVKSNYWKIPDDKMNLTSVSITKGNATCGNNPLLAISSGNNRDNLFIYELDSSSNHLIHHSTISLSTIHGMKWVAEPSSDKNYIITGNNKGYAHLVSIPDAIYGEVAQDSDEGSSAEICKRFNHRKSVKDKKSISLSTPISKLDVFNGNREMISIYDDYLFHWDVKNADSQRRPHPLSITTIAGVRNFDPWRNNSNNNSITTTIGICGKFGISLFDTRNARFNTPSNNLSFKTNYRQLSANTIRWDPFNDNVLAAGHGDGVVRLWDVRKQDYFASLTPHPRGKGRGKYSIPQLTSMEWAHGDLVTGGQDGNIIHWDLTSDLDLNAVGQLSCGLREGFDSVNFNDRSNSLDVDVNQRQCGTILPASNTNIVSMCSVEVDNDDDNGKEIKIISIDGSSFLGVHSRVRESVDLNLHHDGGAYYTEQDLEMLLREVRSGSNSDTEEVDSIPEGLMELESERPLVVSRKPTAIHSLDMHSSASGSGSGSGSDTEVEVDNSGCSVDVDLTASPVFNQEEIEVISINESEFNLCSPVDSGPGPGSGSGSDSDLSTSGSPQSEPVNDSVDSLSTLATDVDACAMAEEGKHGPGVVPLANKTGLTRTSSGNEFKHFKYIFSSLDDLGILQEHI</sequence>
<dbReference type="RefSeq" id="XP_066830682.1">
    <property type="nucleotide sequence ID" value="XM_066973888.1"/>
</dbReference>